<evidence type="ECO:0000259" key="2">
    <source>
        <dbReference type="Pfam" id="PF09851"/>
    </source>
</evidence>
<keyword evidence="4" id="KW-1185">Reference proteome</keyword>
<evidence type="ECO:0000313" key="3">
    <source>
        <dbReference type="EMBL" id="REI39528.1"/>
    </source>
</evidence>
<dbReference type="Pfam" id="PF09851">
    <property type="entry name" value="SHOCT"/>
    <property type="match status" value="1"/>
</dbReference>
<evidence type="ECO:0000256" key="1">
    <source>
        <dbReference type="SAM" id="Phobius"/>
    </source>
</evidence>
<sequence length="65" mass="7569">MPLMHLAGVIIFIIIIGLIVRGIFGGRRDCLKDSDTYLDILKKRYAKGEISKEDFERMKKELRED</sequence>
<organism evidence="3 4">
    <name type="scientific">Psychrilyobacter piezotolerans</name>
    <dbReference type="NCBI Taxonomy" id="2293438"/>
    <lineage>
        <taxon>Bacteria</taxon>
        <taxon>Fusobacteriati</taxon>
        <taxon>Fusobacteriota</taxon>
        <taxon>Fusobacteriia</taxon>
        <taxon>Fusobacteriales</taxon>
        <taxon>Fusobacteriaceae</taxon>
        <taxon>Psychrilyobacter</taxon>
    </lineage>
</organism>
<keyword evidence="1" id="KW-0472">Membrane</keyword>
<dbReference type="EMBL" id="QUAJ01000041">
    <property type="protein sequence ID" value="REI39528.1"/>
    <property type="molecule type" value="Genomic_DNA"/>
</dbReference>
<feature type="transmembrane region" description="Helical" evidence="1">
    <location>
        <begin position="6"/>
        <end position="24"/>
    </location>
</feature>
<proteinExistence type="predicted"/>
<keyword evidence="1" id="KW-0812">Transmembrane</keyword>
<accession>A0ABX9KDE7</accession>
<keyword evidence="1" id="KW-1133">Transmembrane helix</keyword>
<protein>
    <submittedName>
        <fullName evidence="3">SHOCT domain-containing protein</fullName>
    </submittedName>
</protein>
<dbReference type="InterPro" id="IPR018649">
    <property type="entry name" value="SHOCT"/>
</dbReference>
<gene>
    <name evidence="3" type="ORF">DYH56_14505</name>
</gene>
<reference evidence="3 4" key="1">
    <citation type="submission" date="2018-08" db="EMBL/GenBank/DDBJ databases">
        <title>Draft genome sequence of Psychrilyobacter sp. strain SD5 isolated from Black Sea water.</title>
        <authorList>
            <person name="Yadav S."/>
            <person name="Villanueva L."/>
            <person name="Damste J.S.S."/>
        </authorList>
    </citation>
    <scope>NUCLEOTIDE SEQUENCE [LARGE SCALE GENOMIC DNA]</scope>
    <source>
        <strain evidence="3 4">SD5</strain>
    </source>
</reference>
<evidence type="ECO:0000313" key="4">
    <source>
        <dbReference type="Proteomes" id="UP000263486"/>
    </source>
</evidence>
<comment type="caution">
    <text evidence="3">The sequence shown here is derived from an EMBL/GenBank/DDBJ whole genome shotgun (WGS) entry which is preliminary data.</text>
</comment>
<dbReference type="Proteomes" id="UP000263486">
    <property type="component" value="Unassembled WGS sequence"/>
</dbReference>
<feature type="domain" description="SHOCT" evidence="2">
    <location>
        <begin position="38"/>
        <end position="62"/>
    </location>
</feature>
<name>A0ABX9KDE7_9FUSO</name>